<organism evidence="1 2">
    <name type="scientific">Caerostris extrusa</name>
    <name type="common">Bark spider</name>
    <name type="synonym">Caerostris bankana</name>
    <dbReference type="NCBI Taxonomy" id="172846"/>
    <lineage>
        <taxon>Eukaryota</taxon>
        <taxon>Metazoa</taxon>
        <taxon>Ecdysozoa</taxon>
        <taxon>Arthropoda</taxon>
        <taxon>Chelicerata</taxon>
        <taxon>Arachnida</taxon>
        <taxon>Araneae</taxon>
        <taxon>Araneomorphae</taxon>
        <taxon>Entelegynae</taxon>
        <taxon>Araneoidea</taxon>
        <taxon>Araneidae</taxon>
        <taxon>Caerostris</taxon>
    </lineage>
</organism>
<sequence>MSPVSIDGHVKSQKTSCGGTSSFDCAIEYQSSVGCSKVTVQNRMMKTDLLWQLLLARSKLGVNGYESINGHCHSSAVGLMAYLGFIKGSGALSVHKQFKMWRKLPKLFMCNTAEGFVI</sequence>
<comment type="caution">
    <text evidence="1">The sequence shown here is derived from an EMBL/GenBank/DDBJ whole genome shotgun (WGS) entry which is preliminary data.</text>
</comment>
<protein>
    <submittedName>
        <fullName evidence="1">Uncharacterized protein</fullName>
    </submittedName>
</protein>
<dbReference type="AlphaFoldDB" id="A0AAV4NZ38"/>
<name>A0AAV4NZ38_CAEEX</name>
<gene>
    <name evidence="1" type="ORF">CEXT_647671</name>
</gene>
<keyword evidence="2" id="KW-1185">Reference proteome</keyword>
<evidence type="ECO:0000313" key="2">
    <source>
        <dbReference type="Proteomes" id="UP001054945"/>
    </source>
</evidence>
<dbReference type="EMBL" id="BPLR01021310">
    <property type="protein sequence ID" value="GIX88317.1"/>
    <property type="molecule type" value="Genomic_DNA"/>
</dbReference>
<accession>A0AAV4NZ38</accession>
<evidence type="ECO:0000313" key="1">
    <source>
        <dbReference type="EMBL" id="GIX88317.1"/>
    </source>
</evidence>
<reference evidence="1 2" key="1">
    <citation type="submission" date="2021-06" db="EMBL/GenBank/DDBJ databases">
        <title>Caerostris extrusa draft genome.</title>
        <authorList>
            <person name="Kono N."/>
            <person name="Arakawa K."/>
        </authorList>
    </citation>
    <scope>NUCLEOTIDE SEQUENCE [LARGE SCALE GENOMIC DNA]</scope>
</reference>
<dbReference type="Proteomes" id="UP001054945">
    <property type="component" value="Unassembled WGS sequence"/>
</dbReference>
<proteinExistence type="predicted"/>